<dbReference type="InterPro" id="IPR036179">
    <property type="entry name" value="Ig-like_dom_sf"/>
</dbReference>
<dbReference type="PRINTS" id="PR01474">
    <property type="entry name" value="VCAM1"/>
</dbReference>
<dbReference type="PROSITE" id="PS50835">
    <property type="entry name" value="IG_LIKE"/>
    <property type="match status" value="2"/>
</dbReference>
<dbReference type="InterPro" id="IPR003599">
    <property type="entry name" value="Ig_sub"/>
</dbReference>
<reference evidence="2" key="1">
    <citation type="submission" date="2025-08" db="UniProtKB">
        <authorList>
            <consortium name="Ensembl"/>
        </authorList>
    </citation>
    <scope>IDENTIFICATION</scope>
</reference>
<dbReference type="Proteomes" id="UP000694402">
    <property type="component" value="Unassembled WGS sequence"/>
</dbReference>
<name>A0A8C8G686_ONCTS</name>
<dbReference type="Pfam" id="PF13927">
    <property type="entry name" value="Ig_3"/>
    <property type="match status" value="1"/>
</dbReference>
<feature type="domain" description="Ig-like" evidence="1">
    <location>
        <begin position="113"/>
        <end position="213"/>
    </location>
</feature>
<dbReference type="PANTHER" id="PTHR46484">
    <property type="entry name" value="SI:CH211-171H4.5-RELATED"/>
    <property type="match status" value="1"/>
</dbReference>
<keyword evidence="3" id="KW-1185">Reference proteome</keyword>
<dbReference type="SMART" id="SM00408">
    <property type="entry name" value="IGc2"/>
    <property type="match status" value="1"/>
</dbReference>
<dbReference type="GeneTree" id="ENSGT01150000286924"/>
<dbReference type="SMART" id="SM00409">
    <property type="entry name" value="IG"/>
    <property type="match status" value="2"/>
</dbReference>
<evidence type="ECO:0000313" key="2">
    <source>
        <dbReference type="Ensembl" id="ENSOTSP00005044113.2"/>
    </source>
</evidence>
<organism evidence="2 3">
    <name type="scientific">Oncorhynchus tshawytscha</name>
    <name type="common">Chinook salmon</name>
    <name type="synonym">Salmo tshawytscha</name>
    <dbReference type="NCBI Taxonomy" id="74940"/>
    <lineage>
        <taxon>Eukaryota</taxon>
        <taxon>Metazoa</taxon>
        <taxon>Chordata</taxon>
        <taxon>Craniata</taxon>
        <taxon>Vertebrata</taxon>
        <taxon>Euteleostomi</taxon>
        <taxon>Actinopterygii</taxon>
        <taxon>Neopterygii</taxon>
        <taxon>Teleostei</taxon>
        <taxon>Protacanthopterygii</taxon>
        <taxon>Salmoniformes</taxon>
        <taxon>Salmonidae</taxon>
        <taxon>Salmoninae</taxon>
        <taxon>Oncorhynchus</taxon>
    </lineage>
</organism>
<evidence type="ECO:0000313" key="3">
    <source>
        <dbReference type="Proteomes" id="UP000694402"/>
    </source>
</evidence>
<dbReference type="InterPro" id="IPR003598">
    <property type="entry name" value="Ig_sub2"/>
</dbReference>
<proteinExistence type="predicted"/>
<dbReference type="PANTHER" id="PTHR46484:SF8">
    <property type="entry name" value="B-CELL RECEPTOR CD22-LIKE-RELATED"/>
    <property type="match status" value="1"/>
</dbReference>
<gene>
    <name evidence="2" type="primary">LOC112223027</name>
</gene>
<dbReference type="Gene3D" id="2.60.40.10">
    <property type="entry name" value="Immunoglobulins"/>
    <property type="match status" value="3"/>
</dbReference>
<dbReference type="GO" id="GO:0016020">
    <property type="term" value="C:membrane"/>
    <property type="evidence" value="ECO:0007669"/>
    <property type="project" value="InterPro"/>
</dbReference>
<dbReference type="Ensembl" id="ENSOTST00005047978.2">
    <property type="protein sequence ID" value="ENSOTSP00005044113.2"/>
    <property type="gene ID" value="ENSOTSG00005051091.1"/>
</dbReference>
<accession>A0A8C8G686</accession>
<dbReference type="InterPro" id="IPR003989">
    <property type="entry name" value="VCAM-1"/>
</dbReference>
<protein>
    <recommendedName>
        <fullName evidence="1">Ig-like domain-containing protein</fullName>
    </recommendedName>
</protein>
<dbReference type="InterPro" id="IPR007110">
    <property type="entry name" value="Ig-like_dom"/>
</dbReference>
<dbReference type="AlphaFoldDB" id="A0A8C8G686"/>
<sequence length="335" mass="35879">TGVLCLDFAALMPQNIEALSGSCVAIPCSFTLGSGYESSLTASCKGIWRKGWRRVHVFDSSLTGTGLNTIQGNLTGNLQQKECTTILNDFTSYFNDYFCFRLECDNALKYNFPGRLNGLYLMHSTVDVMEGASVSLICSAAAPCPSLPPTLTWTPTLSDSVEDLQETPNRVITSILNFTASHVHHGEKISCTALYKRQAGKSDKSSKTYLTVTVLYPPKNTSVSVSPSGSVVEGSSVTLTCSSNANPAVKNYTWYRVNGTEAVTLGSGESFTLDSKASDSGEYCCEALHALGVEKATVVHCCDQPHLVCGQRLGHGFTPVPRLSGPMTVSHCPVA</sequence>
<dbReference type="SUPFAM" id="SSF48726">
    <property type="entry name" value="Immunoglobulin"/>
    <property type="match status" value="2"/>
</dbReference>
<dbReference type="InterPro" id="IPR013783">
    <property type="entry name" value="Ig-like_fold"/>
</dbReference>
<evidence type="ECO:0000259" key="1">
    <source>
        <dbReference type="PROSITE" id="PS50835"/>
    </source>
</evidence>
<dbReference type="GO" id="GO:0098609">
    <property type="term" value="P:cell-cell adhesion"/>
    <property type="evidence" value="ECO:0007669"/>
    <property type="project" value="InterPro"/>
</dbReference>
<reference evidence="2" key="2">
    <citation type="submission" date="2025-09" db="UniProtKB">
        <authorList>
            <consortium name="Ensembl"/>
        </authorList>
    </citation>
    <scope>IDENTIFICATION</scope>
</reference>
<feature type="domain" description="Ig-like" evidence="1">
    <location>
        <begin position="218"/>
        <end position="299"/>
    </location>
</feature>